<name>R9GQ78_9SPHI</name>
<evidence type="ECO:0000313" key="2">
    <source>
        <dbReference type="Proteomes" id="UP000014174"/>
    </source>
</evidence>
<sequence>MEDEMIEGDYEYQTGFQIMNCIKNKGLSYEEVQMLLSMIFRIFL</sequence>
<dbReference type="STRING" id="1150600.ADIARSV_3169"/>
<dbReference type="EC" id="5.1.3.4" evidence="1"/>
<organism evidence="1 2">
    <name type="scientific">Arcticibacter svalbardensis MN12-7</name>
    <dbReference type="NCBI Taxonomy" id="1150600"/>
    <lineage>
        <taxon>Bacteria</taxon>
        <taxon>Pseudomonadati</taxon>
        <taxon>Bacteroidota</taxon>
        <taxon>Sphingobacteriia</taxon>
        <taxon>Sphingobacteriales</taxon>
        <taxon>Sphingobacteriaceae</taxon>
        <taxon>Arcticibacter</taxon>
    </lineage>
</organism>
<gene>
    <name evidence="1" type="ORF">ADIARSV_3169</name>
</gene>
<keyword evidence="1" id="KW-0413">Isomerase</keyword>
<proteinExistence type="predicted"/>
<keyword evidence="2" id="KW-1185">Reference proteome</keyword>
<dbReference type="PATRIC" id="fig|1150600.3.peg.3137"/>
<dbReference type="eggNOG" id="COG0235">
    <property type="taxonomic scope" value="Bacteria"/>
</dbReference>
<evidence type="ECO:0000313" key="1">
    <source>
        <dbReference type="EMBL" id="EOR93660.1"/>
    </source>
</evidence>
<reference evidence="1 2" key="1">
    <citation type="journal article" date="2013" name="Genome Announc.">
        <title>Draft Genome Sequence of Arcticibacter svalbardensis Strain MN12-7T, a Member of the Family Sphingobacteriaceae Isolated from an Arctic Soil Sample.</title>
        <authorList>
            <person name="Shivaji S."/>
            <person name="Ara S."/>
            <person name="Prasad S."/>
            <person name="Manasa B.P."/>
            <person name="Begum Z."/>
            <person name="Singh A."/>
            <person name="Kumar Pinnaka A."/>
        </authorList>
    </citation>
    <scope>NUCLEOTIDE SEQUENCE [LARGE SCALE GENOMIC DNA]</scope>
    <source>
        <strain evidence="1 2">MN12-7</strain>
    </source>
</reference>
<protein>
    <submittedName>
        <fullName evidence="1">L-ribulose-5-phosphate 4-epimerase</fullName>
        <ecNumber evidence="1">5.1.3.4</ecNumber>
    </submittedName>
</protein>
<dbReference type="GO" id="GO:0008742">
    <property type="term" value="F:L-ribulose-phosphate 4-epimerase activity"/>
    <property type="evidence" value="ECO:0007669"/>
    <property type="project" value="UniProtKB-EC"/>
</dbReference>
<accession>R9GQ78</accession>
<dbReference type="EMBL" id="AQPN01000107">
    <property type="protein sequence ID" value="EOR93660.1"/>
    <property type="molecule type" value="Genomic_DNA"/>
</dbReference>
<dbReference type="AlphaFoldDB" id="R9GQ78"/>
<dbReference type="Proteomes" id="UP000014174">
    <property type="component" value="Unassembled WGS sequence"/>
</dbReference>
<comment type="caution">
    <text evidence="1">The sequence shown here is derived from an EMBL/GenBank/DDBJ whole genome shotgun (WGS) entry which is preliminary data.</text>
</comment>